<dbReference type="AlphaFoldDB" id="A0A382KBU7"/>
<name>A0A382KBU7_9ZZZZ</name>
<dbReference type="InterPro" id="IPR014508">
    <property type="entry name" value="UCP020555_TPR-like"/>
</dbReference>
<reference evidence="1" key="1">
    <citation type="submission" date="2018-05" db="EMBL/GenBank/DDBJ databases">
        <authorList>
            <person name="Lanie J.A."/>
            <person name="Ng W.-L."/>
            <person name="Kazmierczak K.M."/>
            <person name="Andrzejewski T.M."/>
            <person name="Davidsen T.M."/>
            <person name="Wayne K.J."/>
            <person name="Tettelin H."/>
            <person name="Glass J.I."/>
            <person name="Rusch D."/>
            <person name="Podicherti R."/>
            <person name="Tsui H.-C.T."/>
            <person name="Winkler M.E."/>
        </authorList>
    </citation>
    <scope>NUCLEOTIDE SEQUENCE</scope>
</reference>
<sequence>MYYWGNYSSTLYHYKKNLTDEKLAEHKKSLLEIITKSNELELNTPPGVYAELGYIYYNAGDFIKAEEYISLEAKTYPESQYFMNQILLKINENK</sequence>
<evidence type="ECO:0008006" key="2">
    <source>
        <dbReference type="Google" id="ProtNLM"/>
    </source>
</evidence>
<dbReference type="EMBL" id="UINC01079644">
    <property type="protein sequence ID" value="SVC21838.1"/>
    <property type="molecule type" value="Genomic_DNA"/>
</dbReference>
<organism evidence="1">
    <name type="scientific">marine metagenome</name>
    <dbReference type="NCBI Taxonomy" id="408172"/>
    <lineage>
        <taxon>unclassified sequences</taxon>
        <taxon>metagenomes</taxon>
        <taxon>ecological metagenomes</taxon>
    </lineage>
</organism>
<dbReference type="Pfam" id="PF16068">
    <property type="entry name" value="DUF4810"/>
    <property type="match status" value="1"/>
</dbReference>
<proteinExistence type="predicted"/>
<gene>
    <name evidence="1" type="ORF">METZ01_LOCUS274692</name>
</gene>
<protein>
    <recommendedName>
        <fullName evidence="2">DUF4810 domain-containing protein</fullName>
    </recommendedName>
</protein>
<evidence type="ECO:0000313" key="1">
    <source>
        <dbReference type="EMBL" id="SVC21838.1"/>
    </source>
</evidence>
<accession>A0A382KBU7</accession>